<organism evidence="1 2">
    <name type="scientific">Zostera marina</name>
    <name type="common">Eelgrass</name>
    <dbReference type="NCBI Taxonomy" id="29655"/>
    <lineage>
        <taxon>Eukaryota</taxon>
        <taxon>Viridiplantae</taxon>
        <taxon>Streptophyta</taxon>
        <taxon>Embryophyta</taxon>
        <taxon>Tracheophyta</taxon>
        <taxon>Spermatophyta</taxon>
        <taxon>Magnoliopsida</taxon>
        <taxon>Liliopsida</taxon>
        <taxon>Zosteraceae</taxon>
        <taxon>Zostera</taxon>
    </lineage>
</organism>
<dbReference type="Proteomes" id="UP000036987">
    <property type="component" value="Unassembled WGS sequence"/>
</dbReference>
<keyword evidence="2" id="KW-1185">Reference proteome</keyword>
<name>A0A0K9NRS3_ZOSMR</name>
<reference evidence="2" key="1">
    <citation type="journal article" date="2016" name="Nature">
        <title>The genome of the seagrass Zostera marina reveals angiosperm adaptation to the sea.</title>
        <authorList>
            <person name="Olsen J.L."/>
            <person name="Rouze P."/>
            <person name="Verhelst B."/>
            <person name="Lin Y.-C."/>
            <person name="Bayer T."/>
            <person name="Collen J."/>
            <person name="Dattolo E."/>
            <person name="De Paoli E."/>
            <person name="Dittami S."/>
            <person name="Maumus F."/>
            <person name="Michel G."/>
            <person name="Kersting A."/>
            <person name="Lauritano C."/>
            <person name="Lohaus R."/>
            <person name="Toepel M."/>
            <person name="Tonon T."/>
            <person name="Vanneste K."/>
            <person name="Amirebrahimi M."/>
            <person name="Brakel J."/>
            <person name="Bostroem C."/>
            <person name="Chovatia M."/>
            <person name="Grimwood J."/>
            <person name="Jenkins J.W."/>
            <person name="Jueterbock A."/>
            <person name="Mraz A."/>
            <person name="Stam W.T."/>
            <person name="Tice H."/>
            <person name="Bornberg-Bauer E."/>
            <person name="Green P.J."/>
            <person name="Pearson G.A."/>
            <person name="Procaccini G."/>
            <person name="Duarte C.M."/>
            <person name="Schmutz J."/>
            <person name="Reusch T.B.H."/>
            <person name="Van de Peer Y."/>
        </authorList>
    </citation>
    <scope>NUCLEOTIDE SEQUENCE [LARGE SCALE GENOMIC DNA]</scope>
    <source>
        <strain evidence="2">cv. Finnish</strain>
    </source>
</reference>
<sequence>MSTPRGGTKRKDASMHACSHFVVASVAMRPVNAAWMLSAVAALKVLNNIAGMFFSKV</sequence>
<accession>A0A0K9NRS3</accession>
<gene>
    <name evidence="1" type="ORF">ZOSMA_74G01160</name>
</gene>
<proteinExistence type="predicted"/>
<dbReference type="EMBL" id="LFYR01001898">
    <property type="protein sequence ID" value="KMZ58772.1"/>
    <property type="molecule type" value="Genomic_DNA"/>
</dbReference>
<dbReference type="AlphaFoldDB" id="A0A0K9NRS3"/>
<protein>
    <submittedName>
        <fullName evidence="1">Uncharacterized protein</fullName>
    </submittedName>
</protein>
<comment type="caution">
    <text evidence="1">The sequence shown here is derived from an EMBL/GenBank/DDBJ whole genome shotgun (WGS) entry which is preliminary data.</text>
</comment>
<evidence type="ECO:0000313" key="2">
    <source>
        <dbReference type="Proteomes" id="UP000036987"/>
    </source>
</evidence>
<evidence type="ECO:0000313" key="1">
    <source>
        <dbReference type="EMBL" id="KMZ58772.1"/>
    </source>
</evidence>